<protein>
    <recommendedName>
        <fullName evidence="2">Cullin N-terminal domain-containing protein</fullName>
    </recommendedName>
</protein>
<dbReference type="EMBL" id="JASPKZ010001217">
    <property type="protein sequence ID" value="KAJ9598457.1"/>
    <property type="molecule type" value="Genomic_DNA"/>
</dbReference>
<dbReference type="Proteomes" id="UP001233999">
    <property type="component" value="Unassembled WGS sequence"/>
</dbReference>
<comment type="similarity">
    <text evidence="1">Belongs to the cullin family.</text>
</comment>
<dbReference type="InterPro" id="IPR016159">
    <property type="entry name" value="Cullin_repeat-like_dom_sf"/>
</dbReference>
<dbReference type="FunFam" id="1.20.1310.10:FF:000022">
    <property type="entry name" value="Cullin-2 isoform 2"/>
    <property type="match status" value="1"/>
</dbReference>
<evidence type="ECO:0000313" key="3">
    <source>
        <dbReference type="EMBL" id="KAJ9598457.1"/>
    </source>
</evidence>
<dbReference type="GO" id="GO:0006511">
    <property type="term" value="P:ubiquitin-dependent protein catabolic process"/>
    <property type="evidence" value="ECO:0007669"/>
    <property type="project" value="InterPro"/>
</dbReference>
<keyword evidence="4" id="KW-1185">Reference proteome</keyword>
<dbReference type="Pfam" id="PF00888">
    <property type="entry name" value="Cullin"/>
    <property type="match status" value="1"/>
</dbReference>
<gene>
    <name evidence="3" type="ORF">L9F63_010853</name>
</gene>
<accession>A0AAD8AHV3</accession>
<evidence type="ECO:0000313" key="4">
    <source>
        <dbReference type="Proteomes" id="UP001233999"/>
    </source>
</evidence>
<proteinExistence type="inferred from homology"/>
<dbReference type="InterPro" id="IPR001373">
    <property type="entry name" value="Cullin_N"/>
</dbReference>
<dbReference type="AlphaFoldDB" id="A0AAD8AHV3"/>
<evidence type="ECO:0000259" key="2">
    <source>
        <dbReference type="Pfam" id="PF00888"/>
    </source>
</evidence>
<dbReference type="InterPro" id="IPR045093">
    <property type="entry name" value="Cullin"/>
</dbReference>
<evidence type="ECO:0000256" key="1">
    <source>
        <dbReference type="ARBA" id="ARBA00006019"/>
    </source>
</evidence>
<dbReference type="GO" id="GO:0031625">
    <property type="term" value="F:ubiquitin protein ligase binding"/>
    <property type="evidence" value="ECO:0007669"/>
    <property type="project" value="InterPro"/>
</dbReference>
<name>A0AAD8AHV3_DIPPU</name>
<reference evidence="3" key="1">
    <citation type="journal article" date="2023" name="IScience">
        <title>Live-bearing cockroach genome reveals convergent evolutionary mechanisms linked to viviparity in insects and beyond.</title>
        <authorList>
            <person name="Fouks B."/>
            <person name="Harrison M.C."/>
            <person name="Mikhailova A.A."/>
            <person name="Marchal E."/>
            <person name="English S."/>
            <person name="Carruthers M."/>
            <person name="Jennings E.C."/>
            <person name="Chiamaka E.L."/>
            <person name="Frigard R.A."/>
            <person name="Pippel M."/>
            <person name="Attardo G.M."/>
            <person name="Benoit J.B."/>
            <person name="Bornberg-Bauer E."/>
            <person name="Tobe S.S."/>
        </authorList>
    </citation>
    <scope>NUCLEOTIDE SEQUENCE</scope>
    <source>
        <strain evidence="3">Stay&amp;Tobe</strain>
    </source>
</reference>
<organism evidence="3 4">
    <name type="scientific">Diploptera punctata</name>
    <name type="common">Pacific beetle cockroach</name>
    <dbReference type="NCBI Taxonomy" id="6984"/>
    <lineage>
        <taxon>Eukaryota</taxon>
        <taxon>Metazoa</taxon>
        <taxon>Ecdysozoa</taxon>
        <taxon>Arthropoda</taxon>
        <taxon>Hexapoda</taxon>
        <taxon>Insecta</taxon>
        <taxon>Pterygota</taxon>
        <taxon>Neoptera</taxon>
        <taxon>Polyneoptera</taxon>
        <taxon>Dictyoptera</taxon>
        <taxon>Blattodea</taxon>
        <taxon>Blaberoidea</taxon>
        <taxon>Blaberidae</taxon>
        <taxon>Diplopterinae</taxon>
        <taxon>Diploptera</taxon>
    </lineage>
</organism>
<reference evidence="3" key="2">
    <citation type="submission" date="2023-05" db="EMBL/GenBank/DDBJ databases">
        <authorList>
            <person name="Fouks B."/>
        </authorList>
    </citation>
    <scope>NUCLEOTIDE SEQUENCE</scope>
    <source>
        <strain evidence="3">Stay&amp;Tobe</strain>
        <tissue evidence="3">Testes</tissue>
    </source>
</reference>
<feature type="non-terminal residue" evidence="3">
    <location>
        <position position="1"/>
    </location>
</feature>
<comment type="caution">
    <text evidence="3">The sequence shown here is derived from an EMBL/GenBank/DDBJ whole genome shotgun (WGS) entry which is preliminary data.</text>
</comment>
<feature type="domain" description="Cullin N-terminal" evidence="2">
    <location>
        <begin position="14"/>
        <end position="375"/>
    </location>
</feature>
<dbReference type="Gene3D" id="1.20.1310.10">
    <property type="entry name" value="Cullin Repeats"/>
    <property type="match status" value="3"/>
</dbReference>
<dbReference type="FunFam" id="1.20.1310.10:FF:000016">
    <property type="entry name" value="Cullin 2"/>
    <property type="match status" value="1"/>
</dbReference>
<dbReference type="PANTHER" id="PTHR11932">
    <property type="entry name" value="CULLIN"/>
    <property type="match status" value="1"/>
</dbReference>
<sequence length="384" mass="44283">MSLKPKKVNFNETWVALQETVKGVITLGNVPRSTWNERFSDVYTLCVAYPEPLADKLYQETKKFLDNHVNTLLEKVRANGEANLLKSYHRAWVEYSTGIGYLHSLYLYLNQQHIKKQKLSEAEIIYGNLTPDVQEQMEIGELGLEIWKRNMIEPLKENLVNLLLEGIHYDRLGEASPYVTDIIRGVINSFVSVEEFKKKGDLELYQEIFEAPFLQASGEYYKREASRLLQECDVSQYMERVIQRLDEETLRSNKFLHPSSFSKVKARCEQHMVADHLAFLHGECKEMVQQERRKDLSNMYPLLRSVKDGIGVLILELLEHIKAQGLEAVTGLRGDNVHIQFVESMLAVHKKYKELIQEVFNGDQSFVGALDKACHLLLCIRSGT</sequence>
<dbReference type="SUPFAM" id="SSF74788">
    <property type="entry name" value="Cullin repeat-like"/>
    <property type="match status" value="1"/>
</dbReference>